<reference evidence="1" key="1">
    <citation type="submission" date="2020-07" db="EMBL/GenBank/DDBJ databases">
        <title>Huge and variable diversity of episymbiotic CPR bacteria and DPANN archaea in groundwater ecosystems.</title>
        <authorList>
            <person name="He C.Y."/>
            <person name="Keren R."/>
            <person name="Whittaker M."/>
            <person name="Farag I.F."/>
            <person name="Doudna J."/>
            <person name="Cate J.H.D."/>
            <person name="Banfield J.F."/>
        </authorList>
    </citation>
    <scope>NUCLEOTIDE SEQUENCE</scope>
    <source>
        <strain evidence="1">NC_groundwater_1370_Ag_S-0.2um_69_93</strain>
    </source>
</reference>
<dbReference type="Proteomes" id="UP000752292">
    <property type="component" value="Unassembled WGS sequence"/>
</dbReference>
<gene>
    <name evidence="1" type="ORF">HY618_04195</name>
</gene>
<dbReference type="EMBL" id="JACQRX010000185">
    <property type="protein sequence ID" value="MBI4251641.1"/>
    <property type="molecule type" value="Genomic_DNA"/>
</dbReference>
<dbReference type="AlphaFoldDB" id="A0A932ZUK7"/>
<evidence type="ECO:0000313" key="1">
    <source>
        <dbReference type="EMBL" id="MBI4251641.1"/>
    </source>
</evidence>
<comment type="caution">
    <text evidence="1">The sequence shown here is derived from an EMBL/GenBank/DDBJ whole genome shotgun (WGS) entry which is preliminary data.</text>
</comment>
<sequence length="112" mass="12944">MKTLAREELRATLMAYIHGEFPNYEPVLRDLLEFEQALYEENLGRNGGAFQRGRRAEKTWHLVFEEPAGMLTPLQTEQLVDRLTKDFRSACDLFVELAQTQKLLLPDEGAMD</sequence>
<evidence type="ECO:0000313" key="2">
    <source>
        <dbReference type="Proteomes" id="UP000752292"/>
    </source>
</evidence>
<organism evidence="1 2">
    <name type="scientific">Tectimicrobiota bacterium</name>
    <dbReference type="NCBI Taxonomy" id="2528274"/>
    <lineage>
        <taxon>Bacteria</taxon>
        <taxon>Pseudomonadati</taxon>
        <taxon>Nitrospinota/Tectimicrobiota group</taxon>
        <taxon>Candidatus Tectimicrobiota</taxon>
    </lineage>
</organism>
<accession>A0A932ZUK7</accession>
<name>A0A932ZUK7_UNCTE</name>
<protein>
    <submittedName>
        <fullName evidence="1">Uncharacterized protein</fullName>
    </submittedName>
</protein>
<proteinExistence type="predicted"/>